<dbReference type="InterPro" id="IPR006935">
    <property type="entry name" value="Helicase/UvrB_N"/>
</dbReference>
<reference evidence="3" key="2">
    <citation type="submission" date="2020-09" db="EMBL/GenBank/DDBJ databases">
        <authorList>
            <person name="Sun Q."/>
            <person name="Ohkuma M."/>
        </authorList>
    </citation>
    <scope>NUCLEOTIDE SEQUENCE</scope>
    <source>
        <strain evidence="3">JCM 3346</strain>
    </source>
</reference>
<feature type="region of interest" description="Disordered" evidence="1">
    <location>
        <begin position="242"/>
        <end position="262"/>
    </location>
</feature>
<accession>A0A918CHW2</accession>
<dbReference type="GO" id="GO:0003677">
    <property type="term" value="F:DNA binding"/>
    <property type="evidence" value="ECO:0007669"/>
    <property type="project" value="InterPro"/>
</dbReference>
<dbReference type="EMBL" id="BMRJ01000001">
    <property type="protein sequence ID" value="GGR22439.1"/>
    <property type="molecule type" value="Genomic_DNA"/>
</dbReference>
<dbReference type="Pfam" id="PF04851">
    <property type="entry name" value="ResIII"/>
    <property type="match status" value="1"/>
</dbReference>
<dbReference type="RefSeq" id="WP_189084629.1">
    <property type="nucleotide sequence ID" value="NZ_BMRJ01000001.1"/>
</dbReference>
<evidence type="ECO:0000313" key="4">
    <source>
        <dbReference type="Proteomes" id="UP000610303"/>
    </source>
</evidence>
<evidence type="ECO:0000256" key="1">
    <source>
        <dbReference type="SAM" id="MobiDB-lite"/>
    </source>
</evidence>
<dbReference type="Gene3D" id="3.40.50.300">
    <property type="entry name" value="P-loop containing nucleotide triphosphate hydrolases"/>
    <property type="match status" value="1"/>
</dbReference>
<evidence type="ECO:0000313" key="3">
    <source>
        <dbReference type="EMBL" id="GGR22439.1"/>
    </source>
</evidence>
<protein>
    <recommendedName>
        <fullName evidence="2">Helicase/UvrB N-terminal domain-containing protein</fullName>
    </recommendedName>
</protein>
<dbReference type="InterPro" id="IPR027417">
    <property type="entry name" value="P-loop_NTPase"/>
</dbReference>
<dbReference type="InterPro" id="IPR050742">
    <property type="entry name" value="Helicase_Restrict-Modif_Enz"/>
</dbReference>
<dbReference type="Proteomes" id="UP000610303">
    <property type="component" value="Unassembled WGS sequence"/>
</dbReference>
<keyword evidence="4" id="KW-1185">Reference proteome</keyword>
<dbReference type="PANTHER" id="PTHR47396">
    <property type="entry name" value="TYPE I RESTRICTION ENZYME ECOKI R PROTEIN"/>
    <property type="match status" value="1"/>
</dbReference>
<evidence type="ECO:0000259" key="2">
    <source>
        <dbReference type="Pfam" id="PF04851"/>
    </source>
</evidence>
<organism evidence="3 4">
    <name type="scientific">Agromyces mediolanus</name>
    <name type="common">Corynebacterium mediolanum</name>
    <dbReference type="NCBI Taxonomy" id="41986"/>
    <lineage>
        <taxon>Bacteria</taxon>
        <taxon>Bacillati</taxon>
        <taxon>Actinomycetota</taxon>
        <taxon>Actinomycetes</taxon>
        <taxon>Micrococcales</taxon>
        <taxon>Microbacteriaceae</taxon>
        <taxon>Agromyces</taxon>
    </lineage>
</organism>
<dbReference type="AlphaFoldDB" id="A0A918CHW2"/>
<dbReference type="GO" id="GO:0005524">
    <property type="term" value="F:ATP binding"/>
    <property type="evidence" value="ECO:0007669"/>
    <property type="project" value="InterPro"/>
</dbReference>
<dbReference type="SUPFAM" id="SSF52540">
    <property type="entry name" value="P-loop containing nucleoside triphosphate hydrolases"/>
    <property type="match status" value="2"/>
</dbReference>
<dbReference type="PANTHER" id="PTHR47396:SF1">
    <property type="entry name" value="ATP-DEPENDENT HELICASE IRC3-RELATED"/>
    <property type="match status" value="1"/>
</dbReference>
<dbReference type="GO" id="GO:0016787">
    <property type="term" value="F:hydrolase activity"/>
    <property type="evidence" value="ECO:0007669"/>
    <property type="project" value="InterPro"/>
</dbReference>
<reference evidence="3" key="1">
    <citation type="journal article" date="2014" name="Int. J. Syst. Evol. Microbiol.">
        <title>Complete genome sequence of Corynebacterium casei LMG S-19264T (=DSM 44701T), isolated from a smear-ripened cheese.</title>
        <authorList>
            <consortium name="US DOE Joint Genome Institute (JGI-PGF)"/>
            <person name="Walter F."/>
            <person name="Albersmeier A."/>
            <person name="Kalinowski J."/>
            <person name="Ruckert C."/>
        </authorList>
    </citation>
    <scope>NUCLEOTIDE SEQUENCE</scope>
    <source>
        <strain evidence="3">JCM 3346</strain>
    </source>
</reference>
<comment type="caution">
    <text evidence="3">The sequence shown here is derived from an EMBL/GenBank/DDBJ whole genome shotgun (WGS) entry which is preliminary data.</text>
</comment>
<proteinExistence type="predicted"/>
<dbReference type="GO" id="GO:0005829">
    <property type="term" value="C:cytosol"/>
    <property type="evidence" value="ECO:0007669"/>
    <property type="project" value="TreeGrafter"/>
</dbReference>
<sequence length="977" mass="109232">MRIPIDEELPLAREISIRLADDARAIESGEPSALLEAVTPTTAELLRWWFDASLSAGRPDAFHEGQRDAILAIVYAHEVLGASNLRELYERLAPSALSAAQRQELAHERHGHPKYAAKLATGTGKTWVMNALLVWQHLNHLATPADPRFSSNFLVVAPGLIVYERLLDSFRGRRVDGVRDPSTSELHARRALFTPPRHERAIAALLASGVVEKHEIGLRVPAGGMIAVTNWHLLAGAEDPDFAGDANGGTRSRGRSADDPSRAAVESMFPLSPGAAGHALEALDRRAQRGRPLQSLVDLPDLVVLNDEAHHVHALRAGQDASDVEWQQSLTAIAATKGRRFIQLDFSATPFDETGGGRRPRRRYFPHIVVDFDLHAAMRRGLVKAIALDKRSELAALPLDFTAERDEHGAVVGLSPGQRTMIRAGLSKLALLEAQFAEIDPERRPKLLIVTEDTIVSRHVEEFLLEAERLDPEDVLRVDSGRRSELGPKEWEPIRARLFDLDRQARPRVVVSVLMLREGFDVDSICVVVPLRSAGSGILLEQTIGRGLRLMWRGDPVVEELKRETRERMRRGLEPANHFDVLFIVEHPAFEAFYDELLGDGLLAIVDDDGTAAVGDLERVELRPDWQKYDLFVPEIVREHEEELVEPRIDPRSLEPCRFELAVLRRAVGRGERWSSHDLQTRTQYGDYRVDGGVMTATGYNDFLARVTRRIATVVGRAFTPAAARFSAASRYPLLVTHRARIAAWVDRYVRDRLFREPFDPTLEDGWRVLLLPGVAEHVAGVFSTALVETQQHRTVATALVEQRSVAEIGSMLMRARDAVPSRKCVFPALRVASRGGGLERRFIEWADQDGRVEAFIKIDEYAHTFLRRPYLRSDGLPAWYSPDFLVRTSEAVYVVETKAQSALAHPDVERKRRAALDWVETLNRLPAAARSGRRWHYVLLGEEAVDAWRRGGGRLSELLELERLSAPTPGGAPTLY</sequence>
<name>A0A918CHW2_AGRME</name>
<feature type="domain" description="Helicase/UvrB N-terminal" evidence="2">
    <location>
        <begin position="103"/>
        <end position="176"/>
    </location>
</feature>
<gene>
    <name evidence="3" type="ORF">GCM10010196_15130</name>
</gene>